<dbReference type="InterPro" id="IPR013783">
    <property type="entry name" value="Ig-like_fold"/>
</dbReference>
<accession>A0A9Q0EWR0</accession>
<feature type="compositionally biased region" description="Gly residues" evidence="1">
    <location>
        <begin position="337"/>
        <end position="353"/>
    </location>
</feature>
<feature type="region of interest" description="Disordered" evidence="1">
    <location>
        <begin position="325"/>
        <end position="374"/>
    </location>
</feature>
<proteinExistence type="predicted"/>
<dbReference type="AlphaFoldDB" id="A0A9Q0EWR0"/>
<dbReference type="OrthoDB" id="8906725at2759"/>
<dbReference type="Gene3D" id="2.60.40.10">
    <property type="entry name" value="Immunoglobulins"/>
    <property type="match status" value="1"/>
</dbReference>
<keyword evidence="3" id="KW-1185">Reference proteome</keyword>
<dbReference type="Proteomes" id="UP001148018">
    <property type="component" value="Unassembled WGS sequence"/>
</dbReference>
<protein>
    <recommendedName>
        <fullName evidence="4">Interleukin-2 receptor subunit beta N-terminal domain-containing protein</fullName>
    </recommendedName>
</protein>
<evidence type="ECO:0000313" key="3">
    <source>
        <dbReference type="Proteomes" id="UP001148018"/>
    </source>
</evidence>
<reference evidence="2" key="1">
    <citation type="submission" date="2022-07" db="EMBL/GenBank/DDBJ databases">
        <title>Chromosome-level genome of Muraenolepis orangiensis.</title>
        <authorList>
            <person name="Kim J."/>
        </authorList>
    </citation>
    <scope>NUCLEOTIDE SEQUENCE</scope>
    <source>
        <strain evidence="2">KU_S4_2022</strain>
        <tissue evidence="2">Muscle</tissue>
    </source>
</reference>
<evidence type="ECO:0008006" key="4">
    <source>
        <dbReference type="Google" id="ProtNLM"/>
    </source>
</evidence>
<evidence type="ECO:0000256" key="1">
    <source>
        <dbReference type="SAM" id="MobiDB-lite"/>
    </source>
</evidence>
<gene>
    <name evidence="2" type="ORF">NHX12_018405</name>
</gene>
<feature type="compositionally biased region" description="Acidic residues" evidence="1">
    <location>
        <begin position="271"/>
        <end position="283"/>
    </location>
</feature>
<feature type="compositionally biased region" description="Basic and acidic residues" evidence="1">
    <location>
        <begin position="363"/>
        <end position="374"/>
    </location>
</feature>
<feature type="region of interest" description="Disordered" evidence="1">
    <location>
        <begin position="193"/>
        <end position="213"/>
    </location>
</feature>
<name>A0A9Q0EWR0_9TELE</name>
<feature type="region of interest" description="Disordered" evidence="1">
    <location>
        <begin position="250"/>
        <end position="291"/>
    </location>
</feature>
<dbReference type="EMBL" id="JANIIK010000034">
    <property type="protein sequence ID" value="KAJ3614835.1"/>
    <property type="molecule type" value="Genomic_DNA"/>
</dbReference>
<organism evidence="2 3">
    <name type="scientific">Muraenolepis orangiensis</name>
    <name type="common">Patagonian moray cod</name>
    <dbReference type="NCBI Taxonomy" id="630683"/>
    <lineage>
        <taxon>Eukaryota</taxon>
        <taxon>Metazoa</taxon>
        <taxon>Chordata</taxon>
        <taxon>Craniata</taxon>
        <taxon>Vertebrata</taxon>
        <taxon>Euteleostomi</taxon>
        <taxon>Actinopterygii</taxon>
        <taxon>Neopterygii</taxon>
        <taxon>Teleostei</taxon>
        <taxon>Neoteleostei</taxon>
        <taxon>Acanthomorphata</taxon>
        <taxon>Zeiogadaria</taxon>
        <taxon>Gadariae</taxon>
        <taxon>Gadiformes</taxon>
        <taxon>Muraenolepidoidei</taxon>
        <taxon>Muraenolepididae</taxon>
        <taxon>Muraenolepis</taxon>
    </lineage>
</organism>
<sequence length="540" mass="58183">MFNMSCDLRPLDLRPPLRACTLVSADPEVFSVQDMWKISLVCESVASIPVTSFKPADHNELELGRGRSYQAHSRIRPHLGPKYQSMWSDWSPVVSWVLPVGTEESLAPGRPAGVQWVTAAVGVLVVLSLAVIVCKTDRESWVYMVKKIRGPPLPNPAQFLRPDGKSQVWLKTGFTCESHHTLTRLDAISPVEVTDPWSAPPEKQTPRATSSSYCNPSYAPLPLLPRLPALSFSPLPSLSSNPLLPLLHPRGNLEPCDADSPYGPMGMGEETTGEPEPEDDENPGEDRGDRGRWSADLLHMISGGCVGSTGSMAVCPDYQKVGDVGAQRSPDPAVGCSGDGGEGEGGGKGGGGSQTNDGSPGSESREKAGGQSHVEKLLSREGGITLGQGSLEVCLDYEKVRSLEVYLDYEKVRSLEVCLDYEKVRSLEVCLDYEKLRSLEEQPCRAQRPDSGIGSGGEELVSQGESLEDVDFPLWNKAFTLPLLSDRELQHSQRSFINPHVLFPGQGQPGSPFPFNLGAGAASTTSTMLPSGGAYMPSKS</sequence>
<comment type="caution">
    <text evidence="2">The sequence shown here is derived from an EMBL/GenBank/DDBJ whole genome shotgun (WGS) entry which is preliminary data.</text>
</comment>
<evidence type="ECO:0000313" key="2">
    <source>
        <dbReference type="EMBL" id="KAJ3614835.1"/>
    </source>
</evidence>